<gene>
    <name evidence="1" type="ORF">GRJ2_000590300</name>
</gene>
<evidence type="ECO:0000313" key="2">
    <source>
        <dbReference type="Proteomes" id="UP001623348"/>
    </source>
</evidence>
<sequence>MKLVKGLEHKSDEEQLKELELFSPEKRRLRGDLITLYNYLKGGCSQRVRPTNPASLAGLSMATLPAGLSRASHVPSISPCWSTTSPQKSLVPELQDGRVLQPIFEDSILLLQVVCSSFPLVFTEELTIAIITEKVGKLVCKDGK</sequence>
<keyword evidence="2" id="KW-1185">Reference proteome</keyword>
<dbReference type="Proteomes" id="UP001623348">
    <property type="component" value="Unassembled WGS sequence"/>
</dbReference>
<dbReference type="EMBL" id="BAAFJT010000002">
    <property type="protein sequence ID" value="GAB0181250.1"/>
    <property type="molecule type" value="Genomic_DNA"/>
</dbReference>
<name>A0ABC9W7B8_GRUJA</name>
<comment type="caution">
    <text evidence="1">The sequence shown here is derived from an EMBL/GenBank/DDBJ whole genome shotgun (WGS) entry which is preliminary data.</text>
</comment>
<protein>
    <submittedName>
        <fullName evidence="1">Uncharacterized protein</fullName>
    </submittedName>
</protein>
<organism evidence="1 2">
    <name type="scientific">Grus japonensis</name>
    <name type="common">Japanese crane</name>
    <name type="synonym">Red-crowned crane</name>
    <dbReference type="NCBI Taxonomy" id="30415"/>
    <lineage>
        <taxon>Eukaryota</taxon>
        <taxon>Metazoa</taxon>
        <taxon>Chordata</taxon>
        <taxon>Craniata</taxon>
        <taxon>Vertebrata</taxon>
        <taxon>Euteleostomi</taxon>
        <taxon>Archelosauria</taxon>
        <taxon>Archosauria</taxon>
        <taxon>Dinosauria</taxon>
        <taxon>Saurischia</taxon>
        <taxon>Theropoda</taxon>
        <taxon>Coelurosauria</taxon>
        <taxon>Aves</taxon>
        <taxon>Neognathae</taxon>
        <taxon>Neoaves</taxon>
        <taxon>Gruiformes</taxon>
        <taxon>Gruidae</taxon>
        <taxon>Grus</taxon>
    </lineage>
</organism>
<reference evidence="1 2" key="1">
    <citation type="submission" date="2024-06" db="EMBL/GenBank/DDBJ databases">
        <title>The draft genome of Grus japonensis, version 3.</title>
        <authorList>
            <person name="Nabeshima K."/>
            <person name="Suzuki S."/>
            <person name="Onuma M."/>
        </authorList>
    </citation>
    <scope>NUCLEOTIDE SEQUENCE [LARGE SCALE GENOMIC DNA]</scope>
    <source>
        <strain evidence="1 2">451A</strain>
    </source>
</reference>
<evidence type="ECO:0000313" key="1">
    <source>
        <dbReference type="EMBL" id="GAB0181250.1"/>
    </source>
</evidence>
<proteinExistence type="predicted"/>
<accession>A0ABC9W7B8</accession>
<dbReference type="AlphaFoldDB" id="A0ABC9W7B8"/>